<gene>
    <name evidence="2" type="ORF">EYB53_011305</name>
</gene>
<evidence type="ECO:0000313" key="2">
    <source>
        <dbReference type="EMBL" id="MBP1466293.1"/>
    </source>
</evidence>
<feature type="domain" description="Contractile injection system tube protein N-terminal" evidence="1">
    <location>
        <begin position="10"/>
        <end position="151"/>
    </location>
</feature>
<dbReference type="RefSeq" id="WP_135478293.1">
    <property type="nucleotide sequence ID" value="NZ_SIJK02000017.1"/>
</dbReference>
<comment type="caution">
    <text evidence="2">The sequence shown here is derived from an EMBL/GenBank/DDBJ whole genome shotgun (WGS) entry which is preliminary data.</text>
</comment>
<protein>
    <recommendedName>
        <fullName evidence="1">Contractile injection system tube protein N-terminal domain-containing protein</fullName>
    </recommendedName>
</protein>
<evidence type="ECO:0000259" key="1">
    <source>
        <dbReference type="Pfam" id="PF19266"/>
    </source>
</evidence>
<organism evidence="2 3">
    <name type="scientific">Candidatus Chloroploca mongolica</name>
    <dbReference type="NCBI Taxonomy" id="2528176"/>
    <lineage>
        <taxon>Bacteria</taxon>
        <taxon>Bacillati</taxon>
        <taxon>Chloroflexota</taxon>
        <taxon>Chloroflexia</taxon>
        <taxon>Chloroflexales</taxon>
        <taxon>Chloroflexineae</taxon>
        <taxon>Oscillochloridaceae</taxon>
        <taxon>Candidatus Chloroploca</taxon>
    </lineage>
</organism>
<dbReference type="EMBL" id="SIJK02000017">
    <property type="protein sequence ID" value="MBP1466293.1"/>
    <property type="molecule type" value="Genomic_DNA"/>
</dbReference>
<dbReference type="Pfam" id="PF19266">
    <property type="entry name" value="CIS_tube"/>
    <property type="match status" value="1"/>
</dbReference>
<dbReference type="InterPro" id="IPR045361">
    <property type="entry name" value="CIS_tube_prot_N"/>
</dbReference>
<proteinExistence type="predicted"/>
<sequence>MERVVFLLESTGEQISCLLNPNTLLMRRVAGIRTRQSVGGQLTGAGLTDDPLIYTGGGHTELELSLLFDVSLTGSSIQTDDVRDLTRPLWNLTENTLSADGTTQLRQVRFVWGKAWNIPGIITAVTERLEQFTMVGAPGRSWLRMRFVRVSEPIMRPTGSQSTSQATLTPEELAMLGPDALVEHVTSYETTAGSTDDQPELGERLYVVASRFYGEAPLSYADQDMQTAALWRLIACFNDIADPLRITAGSILRLPPLSALLAALRQQQ</sequence>
<evidence type="ECO:0000313" key="3">
    <source>
        <dbReference type="Proteomes" id="UP001193081"/>
    </source>
</evidence>
<reference evidence="2 3" key="1">
    <citation type="submission" date="2021-03" db="EMBL/GenBank/DDBJ databases">
        <authorList>
            <person name="Grouzdev D.S."/>
        </authorList>
    </citation>
    <scope>NUCLEOTIDE SEQUENCE [LARGE SCALE GENOMIC DNA]</scope>
    <source>
        <strain evidence="2 3">M50-1</strain>
    </source>
</reference>
<name>A0ABS4DA41_9CHLR</name>
<accession>A0ABS4DA41</accession>
<keyword evidence="3" id="KW-1185">Reference proteome</keyword>
<dbReference type="Proteomes" id="UP001193081">
    <property type="component" value="Unassembled WGS sequence"/>
</dbReference>